<dbReference type="Pfam" id="PF02753">
    <property type="entry name" value="PapD_C"/>
    <property type="match status" value="1"/>
</dbReference>
<evidence type="ECO:0000256" key="1">
    <source>
        <dbReference type="ARBA" id="ARBA00004418"/>
    </source>
</evidence>
<name>A0A3J0P8T9_SALER</name>
<dbReference type="InterPro" id="IPR013783">
    <property type="entry name" value="Ig-like_fold"/>
</dbReference>
<dbReference type="InterPro" id="IPR008962">
    <property type="entry name" value="PapD-like_sf"/>
</dbReference>
<dbReference type="PANTHER" id="PTHR30251">
    <property type="entry name" value="PILUS ASSEMBLY CHAPERONE"/>
    <property type="match status" value="1"/>
</dbReference>
<dbReference type="EMBL" id="RNUA01000154">
    <property type="protein sequence ID" value="MHT00520.1"/>
    <property type="molecule type" value="Genomic_DNA"/>
</dbReference>
<dbReference type="SUPFAM" id="SSF49354">
    <property type="entry name" value="PapD-like"/>
    <property type="match status" value="1"/>
</dbReference>
<evidence type="ECO:0000259" key="7">
    <source>
        <dbReference type="Pfam" id="PF00345"/>
    </source>
</evidence>
<dbReference type="AlphaFoldDB" id="A0A3J0P8T9"/>
<gene>
    <name evidence="9" type="ORF">EEN88_22610</name>
</gene>
<comment type="caution">
    <text evidence="9">The sequence shown here is derived from an EMBL/GenBank/DDBJ whole genome shotgun (WGS) entry which is preliminary data.</text>
</comment>
<sequence length="238" mass="26492">MKRLVYLMALLCSAYAFAGDGGFYLGQTRIVFPSDKKSISLQVTNNGKKDWLLRSWVGQYDDKDKTKTPFIITPPLYRLDGSSSTQLRINAVNISKLPTDRESVYRINVMAIPPESKSGTEDNKVDTTSGSIQFALNSRIKLFYRPAALNNPAMVDTAWQKLTARQQGNMLIISNPTPYYITLAHIKINGIDTNTNGLDTMVAPDNNLKVPVSGRVQKFGYRTINDYGGLTAERTVTL</sequence>
<dbReference type="InterPro" id="IPR016148">
    <property type="entry name" value="Pili_assmbl_chaperone_C"/>
</dbReference>
<accession>A0A3J0P8T9</accession>
<dbReference type="InterPro" id="IPR001829">
    <property type="entry name" value="Pili_assmbl_chaperone_bac"/>
</dbReference>
<dbReference type="Pfam" id="PF00345">
    <property type="entry name" value="PapD_N"/>
    <property type="match status" value="1"/>
</dbReference>
<evidence type="ECO:0000256" key="4">
    <source>
        <dbReference type="ARBA" id="ARBA00022764"/>
    </source>
</evidence>
<dbReference type="InterPro" id="IPR016147">
    <property type="entry name" value="Pili_assmbl_chaperone_N"/>
</dbReference>
<dbReference type="InterPro" id="IPR050643">
    <property type="entry name" value="Periplasmic_pilus_chap"/>
</dbReference>
<feature type="signal peptide" evidence="6">
    <location>
        <begin position="1"/>
        <end position="18"/>
    </location>
</feature>
<dbReference type="PRINTS" id="PR00969">
    <property type="entry name" value="CHAPERONPILI"/>
</dbReference>
<feature type="domain" description="Pili assembly chaperone N-terminal" evidence="7">
    <location>
        <begin position="23"/>
        <end position="149"/>
    </location>
</feature>
<comment type="subcellular location">
    <subcellularLocation>
        <location evidence="1">Periplasm</location>
    </subcellularLocation>
</comment>
<keyword evidence="5" id="KW-0143">Chaperone</keyword>
<dbReference type="InterPro" id="IPR036316">
    <property type="entry name" value="Pili_assmbl_chap_C_dom_sf"/>
</dbReference>
<evidence type="ECO:0000256" key="5">
    <source>
        <dbReference type="ARBA" id="ARBA00023186"/>
    </source>
</evidence>
<comment type="similarity">
    <text evidence="2">Belongs to the periplasmic pilus chaperone family.</text>
</comment>
<dbReference type="Gene3D" id="2.60.40.10">
    <property type="entry name" value="Immunoglobulins"/>
    <property type="match status" value="2"/>
</dbReference>
<reference evidence="9" key="1">
    <citation type="submission" date="2018-11" db="EMBL/GenBank/DDBJ databases">
        <authorList>
            <consortium name="PulseNet: The National Subtyping Network for Foodborne Disease Surveillance"/>
            <person name="Tarr C.L."/>
            <person name="Trees E."/>
            <person name="Katz L.S."/>
            <person name="Carleton-Romer H.A."/>
            <person name="Stroika S."/>
            <person name="Kucerova Z."/>
            <person name="Roache K.F."/>
            <person name="Sabol A.L."/>
            <person name="Besser J."/>
            <person name="Gerner-Smidt P."/>
        </authorList>
    </citation>
    <scope>NUCLEOTIDE SEQUENCE [LARGE SCALE GENOMIC DNA]</scope>
    <source>
        <strain evidence="9">PNUSAS059687</strain>
    </source>
</reference>
<keyword evidence="4" id="KW-0574">Periplasm</keyword>
<feature type="domain" description="Pili assembly chaperone C-terminal" evidence="8">
    <location>
        <begin position="173"/>
        <end position="230"/>
    </location>
</feature>
<evidence type="ECO:0000256" key="3">
    <source>
        <dbReference type="ARBA" id="ARBA00022729"/>
    </source>
</evidence>
<organism evidence="9">
    <name type="scientific">Salmonella enterica</name>
    <name type="common">Salmonella choleraesuis</name>
    <dbReference type="NCBI Taxonomy" id="28901"/>
    <lineage>
        <taxon>Bacteria</taxon>
        <taxon>Pseudomonadati</taxon>
        <taxon>Pseudomonadota</taxon>
        <taxon>Gammaproteobacteria</taxon>
        <taxon>Enterobacterales</taxon>
        <taxon>Enterobacteriaceae</taxon>
        <taxon>Salmonella</taxon>
    </lineage>
</organism>
<dbReference type="SUPFAM" id="SSF49584">
    <property type="entry name" value="Periplasmic chaperone C-domain"/>
    <property type="match status" value="1"/>
</dbReference>
<dbReference type="Proteomes" id="UP000839513">
    <property type="component" value="Unassembled WGS sequence"/>
</dbReference>
<dbReference type="GO" id="GO:0030288">
    <property type="term" value="C:outer membrane-bounded periplasmic space"/>
    <property type="evidence" value="ECO:0007669"/>
    <property type="project" value="InterPro"/>
</dbReference>
<evidence type="ECO:0000256" key="6">
    <source>
        <dbReference type="SAM" id="SignalP"/>
    </source>
</evidence>
<dbReference type="PANTHER" id="PTHR30251:SF2">
    <property type="entry name" value="FIMBRIAL CHAPERONE YADV-RELATED"/>
    <property type="match status" value="1"/>
</dbReference>
<proteinExistence type="inferred from homology"/>
<evidence type="ECO:0000313" key="9">
    <source>
        <dbReference type="EMBL" id="MHT00520.1"/>
    </source>
</evidence>
<evidence type="ECO:0000259" key="8">
    <source>
        <dbReference type="Pfam" id="PF02753"/>
    </source>
</evidence>
<keyword evidence="3 6" id="KW-0732">Signal</keyword>
<evidence type="ECO:0000256" key="2">
    <source>
        <dbReference type="ARBA" id="ARBA00007399"/>
    </source>
</evidence>
<dbReference type="GO" id="GO:0071555">
    <property type="term" value="P:cell wall organization"/>
    <property type="evidence" value="ECO:0007669"/>
    <property type="project" value="InterPro"/>
</dbReference>
<protein>
    <submittedName>
        <fullName evidence="9">Molecular chaperone</fullName>
    </submittedName>
</protein>
<feature type="chain" id="PRO_5030077597" evidence="6">
    <location>
        <begin position="19"/>
        <end position="238"/>
    </location>
</feature>